<dbReference type="AlphaFoldDB" id="A0A5D0MFQ9"/>
<dbReference type="Gene3D" id="1.20.1440.60">
    <property type="entry name" value="23S rRNA-intervening sequence"/>
    <property type="match status" value="1"/>
</dbReference>
<dbReference type="InterPro" id="IPR036583">
    <property type="entry name" value="23S_rRNA_IVS_sf"/>
</dbReference>
<sequence>MYSENSVLYEKAFRFSISAIKLCKKLQSNNEYVMSKQLLKSSTSIGANIKESKYAQSKKDFISKLNISLKEAGETEYWLELLHETKYISKEKASKLLKDLRELIKMLVSSVKTAKYNLRKEKK</sequence>
<dbReference type="SUPFAM" id="SSF158446">
    <property type="entry name" value="IVS-encoded protein-like"/>
    <property type="match status" value="1"/>
</dbReference>
<gene>
    <name evidence="1" type="ORF">FXF47_07750</name>
</gene>
<protein>
    <submittedName>
        <fullName evidence="1">Four helix bundle protein</fullName>
    </submittedName>
</protein>
<proteinExistence type="predicted"/>
<dbReference type="EMBL" id="VSIX01000088">
    <property type="protein sequence ID" value="TYB30735.1"/>
    <property type="molecule type" value="Genomic_DNA"/>
</dbReference>
<organism evidence="1 2">
    <name type="scientific">Candidatus Mcinerneyibacterium aminivorans</name>
    <dbReference type="NCBI Taxonomy" id="2703815"/>
    <lineage>
        <taxon>Bacteria</taxon>
        <taxon>Candidatus Macinerneyibacteriota</taxon>
        <taxon>Candidatus Mcinerneyibacteria</taxon>
        <taxon>Candidatus Mcinerneyibacteriales</taxon>
        <taxon>Candidatus Mcinerneyibacteriaceae</taxon>
        <taxon>Candidatus Mcinerneyibacterium</taxon>
    </lineage>
</organism>
<dbReference type="Pfam" id="PF05635">
    <property type="entry name" value="23S_rRNA_IVP"/>
    <property type="match status" value="1"/>
</dbReference>
<evidence type="ECO:0000313" key="1">
    <source>
        <dbReference type="EMBL" id="TYB30735.1"/>
    </source>
</evidence>
<evidence type="ECO:0000313" key="2">
    <source>
        <dbReference type="Proteomes" id="UP000324143"/>
    </source>
</evidence>
<dbReference type="PANTHER" id="PTHR38471:SF2">
    <property type="entry name" value="FOUR HELIX BUNDLE PROTEIN"/>
    <property type="match status" value="1"/>
</dbReference>
<dbReference type="Proteomes" id="UP000324143">
    <property type="component" value="Unassembled WGS sequence"/>
</dbReference>
<dbReference type="PIRSF" id="PIRSF035652">
    <property type="entry name" value="CHP02436"/>
    <property type="match status" value="1"/>
</dbReference>
<keyword evidence="2" id="KW-1185">Reference proteome</keyword>
<accession>A0A5D0MFQ9</accession>
<reference evidence="1" key="1">
    <citation type="submission" date="2019-08" db="EMBL/GenBank/DDBJ databases">
        <title>Genomic characterization of a novel candidate phylum (ARYD3) from a high temperature, high salinity tertiary oil reservoir in north central Oklahoma, USA.</title>
        <authorList>
            <person name="Youssef N.H."/>
            <person name="Yadav A."/>
            <person name="Elshahed M.S."/>
        </authorList>
    </citation>
    <scope>NUCLEOTIDE SEQUENCE [LARGE SCALE GENOMIC DNA]</scope>
    <source>
        <strain evidence="1">ARYD3</strain>
    </source>
</reference>
<comment type="caution">
    <text evidence="1">The sequence shown here is derived from an EMBL/GenBank/DDBJ whole genome shotgun (WGS) entry which is preliminary data.</text>
</comment>
<name>A0A5D0MFQ9_9BACT</name>
<dbReference type="PANTHER" id="PTHR38471">
    <property type="entry name" value="FOUR HELIX BUNDLE PROTEIN"/>
    <property type="match status" value="1"/>
</dbReference>
<dbReference type="InterPro" id="IPR012657">
    <property type="entry name" value="23S_rRNA-intervening_sequence"/>
</dbReference>
<dbReference type="NCBIfam" id="TIGR02436">
    <property type="entry name" value="four helix bundle protein"/>
    <property type="match status" value="1"/>
</dbReference>